<dbReference type="FunFam" id="3.30.565.10:FF:000003">
    <property type="entry name" value="DNA mismatch repair endonuclease MutL"/>
    <property type="match status" value="1"/>
</dbReference>
<evidence type="ECO:0000256" key="2">
    <source>
        <dbReference type="ARBA" id="ARBA00022763"/>
    </source>
</evidence>
<dbReference type="GO" id="GO:0006298">
    <property type="term" value="P:mismatch repair"/>
    <property type="evidence" value="ECO:0007669"/>
    <property type="project" value="UniProtKB-UniRule"/>
</dbReference>
<evidence type="ECO:0000313" key="8">
    <source>
        <dbReference type="Proteomes" id="UP001317532"/>
    </source>
</evidence>
<evidence type="ECO:0000256" key="1">
    <source>
        <dbReference type="ARBA" id="ARBA00006082"/>
    </source>
</evidence>
<dbReference type="PANTHER" id="PTHR10073">
    <property type="entry name" value="DNA MISMATCH REPAIR PROTEIN MLH, PMS, MUTL"/>
    <property type="match status" value="1"/>
</dbReference>
<dbReference type="InterPro" id="IPR037198">
    <property type="entry name" value="MutL_C_sf"/>
</dbReference>
<dbReference type="CDD" id="cd00782">
    <property type="entry name" value="MutL_Trans"/>
    <property type="match status" value="1"/>
</dbReference>
<sequence length="556" mass="59847">MIRVLDAETIGQIAAGEVIERPVSVVKELVENALDADATRIAVRARGGGLVEIEVADDGIGIAPDQVALALRRHATSKLDDAAALTRIDTLGFRGEGLASIAAVARVTLISRTVHADVATAVDAFGEEIGEARPLAGPLGTRVVVRDLFANVPVRREYLRSSGAEFGRIASWLATLALAYPHVGFSLEHDGKTAFTFAPGDDMAARLRHVFGMQSSTMVPVRSHERHAAVSGWVSSPGDDRPDRRNQILFVNGRLLRSTLVSGAWSAAYRTFAMVGRHPYGVLYLQVPPNELDPNVHPTKSDVRLRHGDRVVGAVKDAIVTALRRGAVERLERSISFAPSAHALGGATATAAWAESFLPDGDADAGGSALRVLAQVDRTFILATDGDAVVLIDQHAAHERIVFEQLAANARAHAAAEPLLIPYTFEVRPDEADKLDASLDALAAGGLQIEHFGERAYRVVATPARMVHAGRTRPFDVADFVTCLSDDVRGLDAEQRVWASLACHSVVVAGEQLAYPEMTALVERLVRCENPMNCPHGRPTIVRLEPEQIARLFKRV</sequence>
<dbReference type="SMART" id="SM00853">
    <property type="entry name" value="MutL_C"/>
    <property type="match status" value="1"/>
</dbReference>
<dbReference type="GO" id="GO:0032300">
    <property type="term" value="C:mismatch repair complex"/>
    <property type="evidence" value="ECO:0007669"/>
    <property type="project" value="InterPro"/>
</dbReference>
<organism evidence="7 8">
    <name type="scientific">Vulcanimicrobium alpinum</name>
    <dbReference type="NCBI Taxonomy" id="3016050"/>
    <lineage>
        <taxon>Bacteria</taxon>
        <taxon>Bacillati</taxon>
        <taxon>Vulcanimicrobiota</taxon>
        <taxon>Vulcanimicrobiia</taxon>
        <taxon>Vulcanimicrobiales</taxon>
        <taxon>Vulcanimicrobiaceae</taxon>
        <taxon>Vulcanimicrobium</taxon>
    </lineage>
</organism>
<dbReference type="InterPro" id="IPR038973">
    <property type="entry name" value="MutL/Mlh/Pms-like"/>
</dbReference>
<dbReference type="InterPro" id="IPR020667">
    <property type="entry name" value="DNA_mismatch_repair_MutL"/>
</dbReference>
<comment type="function">
    <text evidence="4">This protein is involved in the repair of mismatches in DNA. It is required for dam-dependent methyl-directed DNA mismatch repair. May act as a 'molecular matchmaker', a protein that promotes the formation of a stable complex between two or more DNA-binding proteins in an ATP-dependent manner without itself being part of a final effector complex.</text>
</comment>
<protein>
    <recommendedName>
        <fullName evidence="4">DNA mismatch repair protein MutL</fullName>
    </recommendedName>
</protein>
<dbReference type="Pfam" id="PF13589">
    <property type="entry name" value="HATPase_c_3"/>
    <property type="match status" value="1"/>
</dbReference>
<dbReference type="CDD" id="cd16926">
    <property type="entry name" value="HATPase_MutL-MLH-PMS-like"/>
    <property type="match status" value="1"/>
</dbReference>
<dbReference type="InterPro" id="IPR013507">
    <property type="entry name" value="DNA_mismatch_S5_2-like"/>
</dbReference>
<dbReference type="InterPro" id="IPR014762">
    <property type="entry name" value="DNA_mismatch_repair_CS"/>
</dbReference>
<feature type="domain" description="DNA mismatch repair protein S5" evidence="6">
    <location>
        <begin position="207"/>
        <end position="324"/>
    </location>
</feature>
<evidence type="ECO:0000256" key="4">
    <source>
        <dbReference type="HAMAP-Rule" id="MF_00149"/>
    </source>
</evidence>
<dbReference type="InterPro" id="IPR042120">
    <property type="entry name" value="MutL_C_dimsub"/>
</dbReference>
<dbReference type="PANTHER" id="PTHR10073:SF12">
    <property type="entry name" value="DNA MISMATCH REPAIR PROTEIN MLH1"/>
    <property type="match status" value="1"/>
</dbReference>
<evidence type="ECO:0000259" key="5">
    <source>
        <dbReference type="SMART" id="SM00853"/>
    </source>
</evidence>
<dbReference type="SUPFAM" id="SSF54211">
    <property type="entry name" value="Ribosomal protein S5 domain 2-like"/>
    <property type="match status" value="1"/>
</dbReference>
<dbReference type="Gene3D" id="3.30.565.10">
    <property type="entry name" value="Histidine kinase-like ATPase, C-terminal domain"/>
    <property type="match status" value="1"/>
</dbReference>
<reference evidence="7 8" key="1">
    <citation type="journal article" date="2022" name="ISME Commun">
        <title>Vulcanimicrobium alpinus gen. nov. sp. nov., the first cultivated representative of the candidate phylum 'Eremiobacterota', is a metabolically versatile aerobic anoxygenic phototroph.</title>
        <authorList>
            <person name="Yabe S."/>
            <person name="Muto K."/>
            <person name="Abe K."/>
            <person name="Yokota A."/>
            <person name="Staudigel H."/>
            <person name="Tebo B.M."/>
        </authorList>
    </citation>
    <scope>NUCLEOTIDE SEQUENCE [LARGE SCALE GENOMIC DNA]</scope>
    <source>
        <strain evidence="7 8">WC8-2</strain>
    </source>
</reference>
<dbReference type="Gene3D" id="3.30.1370.100">
    <property type="entry name" value="MutL, C-terminal domain, regulatory subdomain"/>
    <property type="match status" value="1"/>
</dbReference>
<dbReference type="InterPro" id="IPR036890">
    <property type="entry name" value="HATPase_C_sf"/>
</dbReference>
<dbReference type="InterPro" id="IPR014721">
    <property type="entry name" value="Ribsml_uS5_D2-typ_fold_subgr"/>
</dbReference>
<dbReference type="GO" id="GO:0140664">
    <property type="term" value="F:ATP-dependent DNA damage sensor activity"/>
    <property type="evidence" value="ECO:0007669"/>
    <property type="project" value="InterPro"/>
</dbReference>
<evidence type="ECO:0000256" key="3">
    <source>
        <dbReference type="ARBA" id="ARBA00023204"/>
    </source>
</evidence>
<dbReference type="Pfam" id="PF08676">
    <property type="entry name" value="MutL_C"/>
    <property type="match status" value="1"/>
</dbReference>
<dbReference type="EMBL" id="AP025523">
    <property type="protein sequence ID" value="BDE05805.1"/>
    <property type="molecule type" value="Genomic_DNA"/>
</dbReference>
<dbReference type="NCBIfam" id="TIGR00585">
    <property type="entry name" value="mutl"/>
    <property type="match status" value="1"/>
</dbReference>
<gene>
    <name evidence="4 7" type="primary">mutL</name>
    <name evidence="7" type="ORF">WPS_10810</name>
</gene>
<dbReference type="GO" id="GO:0016887">
    <property type="term" value="F:ATP hydrolysis activity"/>
    <property type="evidence" value="ECO:0007669"/>
    <property type="project" value="InterPro"/>
</dbReference>
<dbReference type="InterPro" id="IPR002099">
    <property type="entry name" value="MutL/Mlh/PMS"/>
</dbReference>
<name>A0AAN2C8S6_UNVUL</name>
<evidence type="ECO:0000259" key="6">
    <source>
        <dbReference type="SMART" id="SM01340"/>
    </source>
</evidence>
<dbReference type="SUPFAM" id="SSF118116">
    <property type="entry name" value="DNA mismatch repair protein MutL"/>
    <property type="match status" value="1"/>
</dbReference>
<dbReference type="InterPro" id="IPR014790">
    <property type="entry name" value="MutL_C"/>
</dbReference>
<dbReference type="SUPFAM" id="SSF55874">
    <property type="entry name" value="ATPase domain of HSP90 chaperone/DNA topoisomerase II/histidine kinase"/>
    <property type="match status" value="1"/>
</dbReference>
<dbReference type="Gene3D" id="3.30.1540.20">
    <property type="entry name" value="MutL, C-terminal domain, dimerisation subdomain"/>
    <property type="match status" value="1"/>
</dbReference>
<keyword evidence="3 4" id="KW-0234">DNA repair</keyword>
<accession>A0AAN2C8S6</accession>
<keyword evidence="2 4" id="KW-0227">DNA damage</keyword>
<comment type="similarity">
    <text evidence="1 4">Belongs to the DNA mismatch repair MutL/HexB family.</text>
</comment>
<feature type="domain" description="MutL C-terminal dimerisation" evidence="5">
    <location>
        <begin position="372"/>
        <end position="513"/>
    </location>
</feature>
<dbReference type="KEGG" id="vab:WPS_10810"/>
<dbReference type="SMART" id="SM01340">
    <property type="entry name" value="DNA_mis_repair"/>
    <property type="match status" value="1"/>
</dbReference>
<dbReference type="Pfam" id="PF01119">
    <property type="entry name" value="DNA_mis_repair"/>
    <property type="match status" value="1"/>
</dbReference>
<dbReference type="GO" id="GO:0005524">
    <property type="term" value="F:ATP binding"/>
    <property type="evidence" value="ECO:0007669"/>
    <property type="project" value="InterPro"/>
</dbReference>
<dbReference type="RefSeq" id="WP_317996827.1">
    <property type="nucleotide sequence ID" value="NZ_AP025523.1"/>
</dbReference>
<dbReference type="InterPro" id="IPR020568">
    <property type="entry name" value="Ribosomal_Su5_D2-typ_SF"/>
</dbReference>
<evidence type="ECO:0000313" key="7">
    <source>
        <dbReference type="EMBL" id="BDE05805.1"/>
    </source>
</evidence>
<proteinExistence type="inferred from homology"/>
<dbReference type="GO" id="GO:0030983">
    <property type="term" value="F:mismatched DNA binding"/>
    <property type="evidence" value="ECO:0007669"/>
    <property type="project" value="InterPro"/>
</dbReference>
<dbReference type="HAMAP" id="MF_00149">
    <property type="entry name" value="DNA_mis_repair"/>
    <property type="match status" value="1"/>
</dbReference>
<keyword evidence="8" id="KW-1185">Reference proteome</keyword>
<dbReference type="AlphaFoldDB" id="A0AAN2C8S6"/>
<dbReference type="InterPro" id="IPR042121">
    <property type="entry name" value="MutL_C_regsub"/>
</dbReference>
<dbReference type="Gene3D" id="3.30.230.10">
    <property type="match status" value="1"/>
</dbReference>
<dbReference type="PROSITE" id="PS00058">
    <property type="entry name" value="DNA_MISMATCH_REPAIR_1"/>
    <property type="match status" value="1"/>
</dbReference>
<dbReference type="Proteomes" id="UP001317532">
    <property type="component" value="Chromosome"/>
</dbReference>